<reference evidence="1" key="1">
    <citation type="submission" date="2021-02" db="EMBL/GenBank/DDBJ databases">
        <authorList>
            <person name="Dougan E. K."/>
            <person name="Rhodes N."/>
            <person name="Thang M."/>
            <person name="Chan C."/>
        </authorList>
    </citation>
    <scope>NUCLEOTIDE SEQUENCE</scope>
</reference>
<evidence type="ECO:0000313" key="2">
    <source>
        <dbReference type="Proteomes" id="UP000601435"/>
    </source>
</evidence>
<sequence length="117" mass="13695">MPCHQSVGNEFGQMKWPRPCRSSAGRASRRAKVEVEEKQEILKMLRAWMRCLEAFLPPHLRGLLGLHKPKRAEVGWNHQPGFTESQPLLAASCWQWSWCYWKVVLSCQLPWPWPFPV</sequence>
<accession>A0A812PFE2</accession>
<proteinExistence type="predicted"/>
<comment type="caution">
    <text evidence="1">The sequence shown here is derived from an EMBL/GenBank/DDBJ whole genome shotgun (WGS) entry which is preliminary data.</text>
</comment>
<dbReference type="EMBL" id="CAJNJA010014380">
    <property type="protein sequence ID" value="CAE7341130.1"/>
    <property type="molecule type" value="Genomic_DNA"/>
</dbReference>
<keyword evidence="2" id="KW-1185">Reference proteome</keyword>
<organism evidence="1 2">
    <name type="scientific">Symbiodinium necroappetens</name>
    <dbReference type="NCBI Taxonomy" id="1628268"/>
    <lineage>
        <taxon>Eukaryota</taxon>
        <taxon>Sar</taxon>
        <taxon>Alveolata</taxon>
        <taxon>Dinophyceae</taxon>
        <taxon>Suessiales</taxon>
        <taxon>Symbiodiniaceae</taxon>
        <taxon>Symbiodinium</taxon>
    </lineage>
</organism>
<dbReference type="AlphaFoldDB" id="A0A812PFE2"/>
<protein>
    <submittedName>
        <fullName evidence="1">Uncharacterized protein</fullName>
    </submittedName>
</protein>
<dbReference type="Proteomes" id="UP000601435">
    <property type="component" value="Unassembled WGS sequence"/>
</dbReference>
<dbReference type="OrthoDB" id="10311623at2759"/>
<name>A0A812PFE2_9DINO</name>
<evidence type="ECO:0000313" key="1">
    <source>
        <dbReference type="EMBL" id="CAE7341130.1"/>
    </source>
</evidence>
<gene>
    <name evidence="1" type="ORF">SNEC2469_LOCUS8786</name>
</gene>